<proteinExistence type="predicted"/>
<dbReference type="InterPro" id="IPR029044">
    <property type="entry name" value="Nucleotide-diphossugar_trans"/>
</dbReference>
<organism evidence="2 3">
    <name type="scientific">Planktothrix tepida PCC 9214</name>
    <dbReference type="NCBI Taxonomy" id="671072"/>
    <lineage>
        <taxon>Bacteria</taxon>
        <taxon>Bacillati</taxon>
        <taxon>Cyanobacteriota</taxon>
        <taxon>Cyanophyceae</taxon>
        <taxon>Oscillatoriophycideae</taxon>
        <taxon>Oscillatoriales</taxon>
        <taxon>Microcoleaceae</taxon>
        <taxon>Planktothrix</taxon>
    </lineage>
</organism>
<dbReference type="AlphaFoldDB" id="A0A1J1LGN0"/>
<dbReference type="Pfam" id="PF10111">
    <property type="entry name" value="Glyco_tranf_2_2"/>
    <property type="match status" value="1"/>
</dbReference>
<reference evidence="3" key="1">
    <citation type="submission" date="2015-10" db="EMBL/GenBank/DDBJ databases">
        <authorList>
            <person name="Regsiter A."/>
            <person name="william w."/>
        </authorList>
    </citation>
    <scope>NUCLEOTIDE SEQUENCE [LARGE SCALE GENOMIC DNA]</scope>
</reference>
<name>A0A1J1LGN0_9CYAN</name>
<dbReference type="InterPro" id="IPR050834">
    <property type="entry name" value="Glycosyltransf_2"/>
</dbReference>
<keyword evidence="3" id="KW-1185">Reference proteome</keyword>
<dbReference type="Proteomes" id="UP000184315">
    <property type="component" value="Unassembled WGS sequence"/>
</dbReference>
<feature type="domain" description="Glycosyltransferase 2-like prokaryotic type" evidence="1">
    <location>
        <begin position="5"/>
        <end position="251"/>
    </location>
</feature>
<dbReference type="Gene3D" id="3.90.550.10">
    <property type="entry name" value="Spore Coat Polysaccharide Biosynthesis Protein SpsA, Chain A"/>
    <property type="match status" value="1"/>
</dbReference>
<dbReference type="SUPFAM" id="SSF53448">
    <property type="entry name" value="Nucleotide-diphospho-sugar transferases"/>
    <property type="match status" value="1"/>
</dbReference>
<dbReference type="CDD" id="cd00761">
    <property type="entry name" value="Glyco_tranf_GTA_type"/>
    <property type="match status" value="1"/>
</dbReference>
<dbReference type="PANTHER" id="PTHR43685">
    <property type="entry name" value="GLYCOSYLTRANSFERASE"/>
    <property type="match status" value="1"/>
</dbReference>
<gene>
    <name evidence="2" type="ORF">PL9214291326</name>
</gene>
<dbReference type="RefSeq" id="WP_072718530.1">
    <property type="nucleotide sequence ID" value="NZ_LN889782.1"/>
</dbReference>
<evidence type="ECO:0000313" key="2">
    <source>
        <dbReference type="EMBL" id="CUR31733.1"/>
    </source>
</evidence>
<dbReference type="PANTHER" id="PTHR43685:SF2">
    <property type="entry name" value="GLYCOSYLTRANSFERASE 2-LIKE DOMAIN-CONTAINING PROTEIN"/>
    <property type="match status" value="1"/>
</dbReference>
<accession>A0A1J1LGN0</accession>
<evidence type="ECO:0000259" key="1">
    <source>
        <dbReference type="Pfam" id="PF10111"/>
    </source>
</evidence>
<dbReference type="InterPro" id="IPR019290">
    <property type="entry name" value="GlycosylTrfase-like_prok"/>
</dbReference>
<protein>
    <recommendedName>
        <fullName evidence="1">Glycosyltransferase 2-like prokaryotic type domain-containing protein</fullName>
    </recommendedName>
</protein>
<sequence length="311" mass="35993">MVLISVVIPVYNGEKTIQQTINSVLNQTFKDWELIIVDDGSQDSTVKIIREIEDSRIRILSYDNGGLAISRNRGIDQAQGEYITFLDADDLWTPEKLEAQFQALQENPEAAVAYSWTDYIDESSQFLHSGRQITINGNIYQHLLVNNFLENGSNPLIRKQALNQVGGFDSSINSVADWDMWLRLAALYQFVAVPLPQILYRVSTRSMSSQIKNQERECLKVIEKAFEQAPESLHPLKRKTLAELYKYLMWKIFQQQPNPKQGLILMEYLINYSTHEPEWKKEIKFILIMFIKSLITLTLPSRFSQKILKKD</sequence>
<dbReference type="STRING" id="671072.PL9214291326"/>
<evidence type="ECO:0000313" key="3">
    <source>
        <dbReference type="Proteomes" id="UP000184315"/>
    </source>
</evidence>
<dbReference type="OrthoDB" id="9812327at2"/>
<dbReference type="EMBL" id="CZDF01000132">
    <property type="protein sequence ID" value="CUR31733.1"/>
    <property type="molecule type" value="Genomic_DNA"/>
</dbReference>